<dbReference type="KEGG" id="rml:FF011L_23730"/>
<dbReference type="EMBL" id="CP036262">
    <property type="protein sequence ID" value="QDS93600.1"/>
    <property type="molecule type" value="Genomic_DNA"/>
</dbReference>
<reference evidence="1 2" key="1">
    <citation type="submission" date="2019-02" db="EMBL/GenBank/DDBJ databases">
        <title>Deep-cultivation of Planctomycetes and their phenomic and genomic characterization uncovers novel biology.</title>
        <authorList>
            <person name="Wiegand S."/>
            <person name="Jogler M."/>
            <person name="Boedeker C."/>
            <person name="Pinto D."/>
            <person name="Vollmers J."/>
            <person name="Rivas-Marin E."/>
            <person name="Kohn T."/>
            <person name="Peeters S.H."/>
            <person name="Heuer A."/>
            <person name="Rast P."/>
            <person name="Oberbeckmann S."/>
            <person name="Bunk B."/>
            <person name="Jeske O."/>
            <person name="Meyerdierks A."/>
            <person name="Storesund J.E."/>
            <person name="Kallscheuer N."/>
            <person name="Luecker S."/>
            <person name="Lage O.M."/>
            <person name="Pohl T."/>
            <person name="Merkel B.J."/>
            <person name="Hornburger P."/>
            <person name="Mueller R.-W."/>
            <person name="Bruemmer F."/>
            <person name="Labrenz M."/>
            <person name="Spormann A.M."/>
            <person name="Op den Camp H."/>
            <person name="Overmann J."/>
            <person name="Amann R."/>
            <person name="Jetten M.S.M."/>
            <person name="Mascher T."/>
            <person name="Medema M.H."/>
            <person name="Devos D.P."/>
            <person name="Kaster A.-K."/>
            <person name="Ovreas L."/>
            <person name="Rohde M."/>
            <person name="Galperin M.Y."/>
            <person name="Jogler C."/>
        </authorList>
    </citation>
    <scope>NUCLEOTIDE SEQUENCE [LARGE SCALE GENOMIC DNA]</scope>
    <source>
        <strain evidence="1 2">FF011L</strain>
    </source>
</reference>
<accession>A0A517MFD6</accession>
<gene>
    <name evidence="1" type="ORF">FF011L_23730</name>
</gene>
<protein>
    <submittedName>
        <fullName evidence="1">Uncharacterized protein</fullName>
    </submittedName>
</protein>
<name>A0A517MFD6_9BACT</name>
<organism evidence="1 2">
    <name type="scientific">Roseimaritima multifibrata</name>
    <dbReference type="NCBI Taxonomy" id="1930274"/>
    <lineage>
        <taxon>Bacteria</taxon>
        <taxon>Pseudomonadati</taxon>
        <taxon>Planctomycetota</taxon>
        <taxon>Planctomycetia</taxon>
        <taxon>Pirellulales</taxon>
        <taxon>Pirellulaceae</taxon>
        <taxon>Roseimaritima</taxon>
    </lineage>
</organism>
<dbReference type="AlphaFoldDB" id="A0A517MFD6"/>
<dbReference type="Proteomes" id="UP000320672">
    <property type="component" value="Chromosome"/>
</dbReference>
<proteinExistence type="predicted"/>
<evidence type="ECO:0000313" key="1">
    <source>
        <dbReference type="EMBL" id="QDS93600.1"/>
    </source>
</evidence>
<keyword evidence="2" id="KW-1185">Reference proteome</keyword>
<sequence length="48" mass="5400">MRGRCQHDPKQAIRFVRGNLAQLFAKFALLAGKYAHGILPANHANLRE</sequence>
<evidence type="ECO:0000313" key="2">
    <source>
        <dbReference type="Proteomes" id="UP000320672"/>
    </source>
</evidence>